<gene>
    <name evidence="2" type="ORF">HWQ62_00389</name>
</gene>
<dbReference type="EMBL" id="MT663539">
    <property type="protein sequence ID" value="QOI90524.1"/>
    <property type="molecule type" value="Genomic_DNA"/>
</dbReference>
<evidence type="ECO:0000256" key="1">
    <source>
        <dbReference type="SAM" id="Phobius"/>
    </source>
</evidence>
<evidence type="ECO:0000313" key="2">
    <source>
        <dbReference type="EMBL" id="QOI90524.1"/>
    </source>
</evidence>
<organismHost>
    <name type="scientific">Pyramimonas plurioculata</name>
    <dbReference type="NCBI Taxonomy" id="36893"/>
</organismHost>
<proteinExistence type="predicted"/>
<keyword evidence="1" id="KW-0812">Transmembrane</keyword>
<reference evidence="2" key="1">
    <citation type="submission" date="2020-06" db="EMBL/GenBank/DDBJ databases">
        <title>Lateral gene transfer of anion-conducting channel rhodopsins between green algae and giant viruses.</title>
        <authorList>
            <person name="Rozenberg A."/>
            <person name="Oppermann J."/>
            <person name="Wietek J."/>
            <person name="Fernandez Lahore R.G."/>
            <person name="Sandaa R.-A."/>
            <person name="Bratbak G."/>
            <person name="Hegemann P."/>
            <person name="Beja O."/>
        </authorList>
    </citation>
    <scope>NUCLEOTIDE SEQUENCE</scope>
    <source>
        <strain evidence="2">01B</strain>
    </source>
</reference>
<protein>
    <submittedName>
        <fullName evidence="2">Uncharacterized protein</fullName>
    </submittedName>
</protein>
<accession>A0A7M3UP59</accession>
<feature type="transmembrane region" description="Helical" evidence="1">
    <location>
        <begin position="81"/>
        <end position="102"/>
    </location>
</feature>
<sequence>MTMTLKIIDKAYAKKINRIKKQSTKYKQRSKYLMDMVIQHESRIETMTQNTAEIVQNFEETQKKLFVVNNELSKSTNNFEFVLIIMIMFWMFMFVSLVRMVRTGNGFTDDNVDTIYGCLMFTSIFAFIAYCAVSRLILN</sequence>
<keyword evidence="1" id="KW-1133">Transmembrane helix</keyword>
<name>A0A7M3UP59_POV01</name>
<keyword evidence="1" id="KW-0472">Membrane</keyword>
<organism evidence="2">
    <name type="scientific">Pyramimonas orientalis virus</name>
    <name type="common">PoV01</name>
    <dbReference type="NCBI Taxonomy" id="455367"/>
    <lineage>
        <taxon>Viruses</taxon>
        <taxon>Varidnaviria</taxon>
        <taxon>Bamfordvirae</taxon>
        <taxon>Nucleocytoviricota</taxon>
        <taxon>Megaviricetes</taxon>
        <taxon>Imitervirales</taxon>
        <taxon>Allomimiviridae</taxon>
        <taxon>Heliosvirus</taxon>
        <taxon>Heliosvirus raunefjordenense</taxon>
    </lineage>
</organism>
<feature type="transmembrane region" description="Helical" evidence="1">
    <location>
        <begin position="114"/>
        <end position="138"/>
    </location>
</feature>